<dbReference type="InterPro" id="IPR026030">
    <property type="entry name" value="Pur-cyt_permease_Fcy2/21/22"/>
</dbReference>
<feature type="transmembrane region" description="Helical" evidence="8">
    <location>
        <begin position="642"/>
        <end position="662"/>
    </location>
</feature>
<gene>
    <name evidence="9" type="ORF">NUH29_00855</name>
</gene>
<dbReference type="Gene3D" id="1.10.4160.10">
    <property type="entry name" value="Hydantoin permease"/>
    <property type="match status" value="1"/>
</dbReference>
<protein>
    <submittedName>
        <fullName evidence="9">Cytosine permease</fullName>
    </submittedName>
</protein>
<feature type="compositionally biased region" description="Pro residues" evidence="7">
    <location>
        <begin position="99"/>
        <end position="112"/>
    </location>
</feature>
<proteinExistence type="inferred from homology"/>
<evidence type="ECO:0000256" key="5">
    <source>
        <dbReference type="ARBA" id="ARBA00022989"/>
    </source>
</evidence>
<feature type="transmembrane region" description="Helical" evidence="8">
    <location>
        <begin position="573"/>
        <end position="603"/>
    </location>
</feature>
<comment type="subcellular location">
    <subcellularLocation>
        <location evidence="1">Membrane</location>
        <topology evidence="1">Multi-pass membrane protein</topology>
    </subcellularLocation>
</comment>
<dbReference type="PANTHER" id="PTHR31806">
    <property type="entry name" value="PURINE-CYTOSINE PERMEASE FCY2-RELATED"/>
    <property type="match status" value="1"/>
</dbReference>
<dbReference type="RefSeq" id="WP_258796975.1">
    <property type="nucleotide sequence ID" value="NZ_JANTHX010000003.1"/>
</dbReference>
<feature type="compositionally biased region" description="Low complexity" evidence="7">
    <location>
        <begin position="272"/>
        <end position="287"/>
    </location>
</feature>
<feature type="transmembrane region" description="Helical" evidence="8">
    <location>
        <begin position="774"/>
        <end position="794"/>
    </location>
</feature>
<feature type="transmembrane region" description="Helical" evidence="8">
    <location>
        <begin position="801"/>
        <end position="821"/>
    </location>
</feature>
<feature type="region of interest" description="Disordered" evidence="7">
    <location>
        <begin position="60"/>
        <end position="149"/>
    </location>
</feature>
<feature type="region of interest" description="Disordered" evidence="7">
    <location>
        <begin position="272"/>
        <end position="386"/>
    </location>
</feature>
<feature type="transmembrane region" description="Helical" evidence="8">
    <location>
        <begin position="674"/>
        <end position="694"/>
    </location>
</feature>
<dbReference type="Pfam" id="PF02133">
    <property type="entry name" value="Transp_cyt_pur"/>
    <property type="match status" value="1"/>
</dbReference>
<feature type="transmembrane region" description="Helical" evidence="8">
    <location>
        <begin position="531"/>
        <end position="553"/>
    </location>
</feature>
<dbReference type="InterPro" id="IPR001248">
    <property type="entry name" value="Pur-cyt_permease"/>
</dbReference>
<accession>A0ABT1ZBK9</accession>
<name>A0ABT1ZBK9_9MICO</name>
<evidence type="ECO:0000256" key="4">
    <source>
        <dbReference type="ARBA" id="ARBA00022692"/>
    </source>
</evidence>
<feature type="transmembrane region" description="Helical" evidence="8">
    <location>
        <begin position="714"/>
        <end position="737"/>
    </location>
</feature>
<feature type="transmembrane region" description="Helical" evidence="8">
    <location>
        <begin position="615"/>
        <end position="636"/>
    </location>
</feature>
<feature type="transmembrane region" description="Helical" evidence="8">
    <location>
        <begin position="833"/>
        <end position="853"/>
    </location>
</feature>
<keyword evidence="3" id="KW-0813">Transport</keyword>
<dbReference type="PANTHER" id="PTHR31806:SF1">
    <property type="entry name" value="PURINE-CYTOSINE PERMEASE FCY2-RELATED"/>
    <property type="match status" value="1"/>
</dbReference>
<evidence type="ECO:0000256" key="2">
    <source>
        <dbReference type="ARBA" id="ARBA00008974"/>
    </source>
</evidence>
<feature type="region of interest" description="Disordered" evidence="7">
    <location>
        <begin position="1"/>
        <end position="36"/>
    </location>
</feature>
<feature type="compositionally biased region" description="Acidic residues" evidence="7">
    <location>
        <begin position="314"/>
        <end position="327"/>
    </location>
</feature>
<feature type="transmembrane region" description="Helical" evidence="8">
    <location>
        <begin position="502"/>
        <end position="524"/>
    </location>
</feature>
<evidence type="ECO:0000256" key="6">
    <source>
        <dbReference type="ARBA" id="ARBA00023136"/>
    </source>
</evidence>
<comment type="similarity">
    <text evidence="2">Belongs to the purine-cytosine permease (2.A.39) family.</text>
</comment>
<keyword evidence="5 8" id="KW-1133">Transmembrane helix</keyword>
<evidence type="ECO:0000313" key="10">
    <source>
        <dbReference type="Proteomes" id="UP001205337"/>
    </source>
</evidence>
<comment type="caution">
    <text evidence="9">The sequence shown here is derived from an EMBL/GenBank/DDBJ whole genome shotgun (WGS) entry which is preliminary data.</text>
</comment>
<dbReference type="Proteomes" id="UP001205337">
    <property type="component" value="Unassembled WGS sequence"/>
</dbReference>
<evidence type="ECO:0000256" key="7">
    <source>
        <dbReference type="SAM" id="MobiDB-lite"/>
    </source>
</evidence>
<evidence type="ECO:0000256" key="3">
    <source>
        <dbReference type="ARBA" id="ARBA00022448"/>
    </source>
</evidence>
<feature type="transmembrane region" description="Helical" evidence="8">
    <location>
        <begin position="874"/>
        <end position="894"/>
    </location>
</feature>
<keyword evidence="6 8" id="KW-0472">Membrane</keyword>
<dbReference type="PRINTS" id="PR01217">
    <property type="entry name" value="PRICHEXTENSN"/>
</dbReference>
<keyword evidence="4 8" id="KW-0812">Transmembrane</keyword>
<keyword evidence="10" id="KW-1185">Reference proteome</keyword>
<feature type="compositionally biased region" description="Pro residues" evidence="7">
    <location>
        <begin position="334"/>
        <end position="350"/>
    </location>
</feature>
<organism evidence="9 10">
    <name type="scientific">Protaetiibacter mangrovi</name>
    <dbReference type="NCBI Taxonomy" id="2970926"/>
    <lineage>
        <taxon>Bacteria</taxon>
        <taxon>Bacillati</taxon>
        <taxon>Actinomycetota</taxon>
        <taxon>Actinomycetes</taxon>
        <taxon>Micrococcales</taxon>
        <taxon>Microbacteriaceae</taxon>
        <taxon>Protaetiibacter</taxon>
    </lineage>
</organism>
<feature type="compositionally biased region" description="Basic and acidic residues" evidence="7">
    <location>
        <begin position="65"/>
        <end position="84"/>
    </location>
</feature>
<evidence type="ECO:0000313" key="9">
    <source>
        <dbReference type="EMBL" id="MCS0498098.1"/>
    </source>
</evidence>
<evidence type="ECO:0000256" key="8">
    <source>
        <dbReference type="SAM" id="Phobius"/>
    </source>
</evidence>
<dbReference type="EMBL" id="JANTHX010000003">
    <property type="protein sequence ID" value="MCS0498098.1"/>
    <property type="molecule type" value="Genomic_DNA"/>
</dbReference>
<sequence>MTEVPGMDPPGGDSDDAERSGGAYPPPYPASDVTSDDELAAALAAQTAMYTGPITLPLVNAEPAFRPDPEQMQHDVPPPERAESAPEESPTPMELHEPALPPVPVPPPPPAPEYIASDEVASDPETGIDGILLPPPIDPSARAEAEYPADAAAALPDEELSRTVEHEAAAGSTLDAILLLENELRRRQGLDPVLDADEPPASVGAAFGAAAWAGAAAPAPGEALVDAPVASEPVDAAEAPVWQLDEVEAPHEEPLPGASALAAALAAYEATEAAGTTESAEAATTPGWTPAPDPEREGEAPSIFAPPAPVAAPEPEELPPLDDDAADDQAWLTAPPPAFTPPPLVEPPAAEPVGDLDPSALTPTPVTELPPPETPEAVDVTLLPPPSGVLPPPATFQDAPPPVVAAVPLPPPEASAFAADAPVADPEVEGIDDLDRAGAPVPVDQAGVASVAPVPVSTATVVAVGGPPAADQPSDPPAFAVETVAAEPTPVERRAGYAARLFWLWFAANSSVVMVAVGAALFTGGMSLRQVLVAIVAGVGLSALPLGLGSLAGKWSGQPTMVVSRATFGLLGNLVPAVLAVIGRALWGAVLLWLLAVTSAALLAPDAADPAIPAFIALGVGAVLAALVAVMGYGLLHRVQRLLGILSTLLVVVTIGLTASHVDIPTALRSDDGSWLLVAGGVTTVFSIVGLAWAQSSSDLARYQSPSGSGAANMLWGSFGVIVPTLAILSWGAVLAASDPALAGELARAPLATLLGLVPEGLALPLLGAASFGLVAGAIVTMYSGGLAIVATGIRLPRPVATLLAAVLVAALAAGLLLVGADTRDIVRDVMTTLAVPVAAWTGIFGSEMMIRLRRFHAPSLLARGGVYPAVRTVNLVGLLVISAIGLGFVSAELPGLEWEGYLFPVVGIGPDDLLGQIDAGVLLALALGLLLPLVAGIPAIRRQERDIAQPGDGNASAPLVD</sequence>
<feature type="transmembrane region" description="Helical" evidence="8">
    <location>
        <begin position="914"/>
        <end position="936"/>
    </location>
</feature>
<reference evidence="9 10" key="1">
    <citation type="submission" date="2022-08" db="EMBL/GenBank/DDBJ databases">
        <authorList>
            <person name="Li F."/>
        </authorList>
    </citation>
    <scope>NUCLEOTIDE SEQUENCE [LARGE SCALE GENOMIC DNA]</scope>
    <source>
        <strain evidence="9 10">10F1B-8-1</strain>
    </source>
</reference>
<evidence type="ECO:0000256" key="1">
    <source>
        <dbReference type="ARBA" id="ARBA00004141"/>
    </source>
</evidence>